<dbReference type="EMBL" id="BARS01015853">
    <property type="protein sequence ID" value="GAF95115.1"/>
    <property type="molecule type" value="Genomic_DNA"/>
</dbReference>
<evidence type="ECO:0008006" key="2">
    <source>
        <dbReference type="Google" id="ProtNLM"/>
    </source>
</evidence>
<dbReference type="Gene3D" id="2.40.30.10">
    <property type="entry name" value="Translation factors"/>
    <property type="match status" value="1"/>
</dbReference>
<name>X0V396_9ZZZZ</name>
<dbReference type="SUPFAM" id="SSF50447">
    <property type="entry name" value="Translation proteins"/>
    <property type="match status" value="1"/>
</dbReference>
<proteinExistence type="predicted"/>
<sequence length="61" mass="6738">RVCHGTIRSGDEVQIRGTYDRRRATVFDVQGLAARGKEVRLAIEGIADPSDIRVGDVVEKE</sequence>
<accession>X0V396</accession>
<comment type="caution">
    <text evidence="1">The sequence shown here is derived from an EMBL/GenBank/DDBJ whole genome shotgun (WGS) entry which is preliminary data.</text>
</comment>
<dbReference type="AlphaFoldDB" id="X0V396"/>
<feature type="non-terminal residue" evidence="1">
    <location>
        <position position="1"/>
    </location>
</feature>
<evidence type="ECO:0000313" key="1">
    <source>
        <dbReference type="EMBL" id="GAF95115.1"/>
    </source>
</evidence>
<gene>
    <name evidence="1" type="ORF">S01H1_26175</name>
</gene>
<dbReference type="InterPro" id="IPR009000">
    <property type="entry name" value="Transl_B-barrel_sf"/>
</dbReference>
<protein>
    <recommendedName>
        <fullName evidence="2">Translation elongation factor EFTu-like domain-containing protein</fullName>
    </recommendedName>
</protein>
<organism evidence="1">
    <name type="scientific">marine sediment metagenome</name>
    <dbReference type="NCBI Taxonomy" id="412755"/>
    <lineage>
        <taxon>unclassified sequences</taxon>
        <taxon>metagenomes</taxon>
        <taxon>ecological metagenomes</taxon>
    </lineage>
</organism>
<reference evidence="1" key="1">
    <citation type="journal article" date="2014" name="Front. Microbiol.">
        <title>High frequency of phylogenetically diverse reductive dehalogenase-homologous genes in deep subseafloor sedimentary metagenomes.</title>
        <authorList>
            <person name="Kawai M."/>
            <person name="Futagami T."/>
            <person name="Toyoda A."/>
            <person name="Takaki Y."/>
            <person name="Nishi S."/>
            <person name="Hori S."/>
            <person name="Arai W."/>
            <person name="Tsubouchi T."/>
            <person name="Morono Y."/>
            <person name="Uchiyama I."/>
            <person name="Ito T."/>
            <person name="Fujiyama A."/>
            <person name="Inagaki F."/>
            <person name="Takami H."/>
        </authorList>
    </citation>
    <scope>NUCLEOTIDE SEQUENCE</scope>
    <source>
        <strain evidence="1">Expedition CK06-06</strain>
    </source>
</reference>